<protein>
    <submittedName>
        <fullName evidence="1">Uncharacterized protein</fullName>
    </submittedName>
</protein>
<evidence type="ECO:0000313" key="2">
    <source>
        <dbReference type="Proteomes" id="UP001497700"/>
    </source>
</evidence>
<comment type="caution">
    <text evidence="1">The sequence shown here is derived from an EMBL/GenBank/DDBJ whole genome shotgun (WGS) entry which is preliminary data.</text>
</comment>
<gene>
    <name evidence="1" type="ORF">F4820DRAFT_429789</name>
</gene>
<proteinExistence type="predicted"/>
<sequence length="790" mass="87591">MGIPKDKGPGQTAQGQLSSQEPHRSRGTEQDWWSSIKESSGPFPCPKLKMNSPTETAGPGEDGNAFPRACDQCRLRKVRCDRRSPCANCTTAKYHCSFTSNGPRPRESRQRVLISSQYERKIDYIESRLDKITNLVEKIAENQSRMGTPNSKGVSDTAVEPSPIVASPLGLENEVSQRPERPATGSLHPDKSHGGSAFQGNSSVTAHAAFAGQFVEDAVTRHTSLESAHPNMRVAMSSLRQLLRMQSQQNTASETHLAHAKLLGRDVLSRLPMAPLATVVDVLRELKERKPVTFTLICAFDSVDYFTEQCKKVYFPTENFSQATFVSVNAGLYYLFQAKTALAVQTGDMAAASAYREHSGTCRDNLETALANLSLLMPPRKETVEALIMAASYATEISKPSLAWQLNAAACQVCLALGYHRKDFLPGETEDTRNRRVTRFWLVYIFDKALALRFGRSSNLQDYDITVPRRLGPLGEFEEHRETIHGWLRHAEAQGETYEKLYSPIALLQPVDRRVQSARACVEILLREVDKLTETRKRLETDGSAGSSGSDAISAMLLKSDEVSILSTLTLVYRAVPPGAMAAPPGPSSMFCVECIDCARDVVQLHLECTELFRGKPELATAYMHWAILFSPFIPFIVLFCHAIENCHAGDLHRVEKFKTSLEPFRSVSEPVDRLYRLCEVLYNVAVLYFEAKQGQQEASGELQQHNRGRSHGPARDTTIGDELEMYLNQAGLLPMDDTALRAMGLGFQSAAYEPASPGVDAQASQAANWYFGYMNMVGWSESSPSSWPR</sequence>
<dbReference type="EMBL" id="MU393520">
    <property type="protein sequence ID" value="KAI4862724.1"/>
    <property type="molecule type" value="Genomic_DNA"/>
</dbReference>
<reference evidence="1 2" key="1">
    <citation type="journal article" date="2022" name="New Phytol.">
        <title>Ecological generalism drives hyperdiversity of secondary metabolite gene clusters in xylarialean endophytes.</title>
        <authorList>
            <person name="Franco M.E.E."/>
            <person name="Wisecaver J.H."/>
            <person name="Arnold A.E."/>
            <person name="Ju Y.M."/>
            <person name="Slot J.C."/>
            <person name="Ahrendt S."/>
            <person name="Moore L.P."/>
            <person name="Eastman K.E."/>
            <person name="Scott K."/>
            <person name="Konkel Z."/>
            <person name="Mondo S.J."/>
            <person name="Kuo A."/>
            <person name="Hayes R.D."/>
            <person name="Haridas S."/>
            <person name="Andreopoulos B."/>
            <person name="Riley R."/>
            <person name="LaButti K."/>
            <person name="Pangilinan J."/>
            <person name="Lipzen A."/>
            <person name="Amirebrahimi M."/>
            <person name="Yan J."/>
            <person name="Adam C."/>
            <person name="Keymanesh K."/>
            <person name="Ng V."/>
            <person name="Louie K."/>
            <person name="Northen T."/>
            <person name="Drula E."/>
            <person name="Henrissat B."/>
            <person name="Hsieh H.M."/>
            <person name="Youens-Clark K."/>
            <person name="Lutzoni F."/>
            <person name="Miadlikowska J."/>
            <person name="Eastwood D.C."/>
            <person name="Hamelin R.C."/>
            <person name="Grigoriev I.V."/>
            <person name="U'Ren J.M."/>
        </authorList>
    </citation>
    <scope>NUCLEOTIDE SEQUENCE [LARGE SCALE GENOMIC DNA]</scope>
    <source>
        <strain evidence="1 2">CBS 119005</strain>
    </source>
</reference>
<evidence type="ECO:0000313" key="1">
    <source>
        <dbReference type="EMBL" id="KAI4862724.1"/>
    </source>
</evidence>
<accession>A0ACB9YUR2</accession>
<dbReference type="Proteomes" id="UP001497700">
    <property type="component" value="Unassembled WGS sequence"/>
</dbReference>
<keyword evidence="2" id="KW-1185">Reference proteome</keyword>
<organism evidence="1 2">
    <name type="scientific">Hypoxylon rubiginosum</name>
    <dbReference type="NCBI Taxonomy" id="110542"/>
    <lineage>
        <taxon>Eukaryota</taxon>
        <taxon>Fungi</taxon>
        <taxon>Dikarya</taxon>
        <taxon>Ascomycota</taxon>
        <taxon>Pezizomycotina</taxon>
        <taxon>Sordariomycetes</taxon>
        <taxon>Xylariomycetidae</taxon>
        <taxon>Xylariales</taxon>
        <taxon>Hypoxylaceae</taxon>
        <taxon>Hypoxylon</taxon>
    </lineage>
</organism>
<name>A0ACB9YUR2_9PEZI</name>
<feature type="non-terminal residue" evidence="1">
    <location>
        <position position="1"/>
    </location>
</feature>